<keyword evidence="1" id="KW-1133">Transmembrane helix</keyword>
<dbReference type="InterPro" id="IPR051043">
    <property type="entry name" value="Sulfatase_Mod_Factor_Kinase"/>
</dbReference>
<dbReference type="STRING" id="502025.Hoch_2903"/>
<evidence type="ECO:0000313" key="4">
    <source>
        <dbReference type="Proteomes" id="UP000001880"/>
    </source>
</evidence>
<organism evidence="3 4">
    <name type="scientific">Haliangium ochraceum (strain DSM 14365 / JCM 11303 / SMP-2)</name>
    <dbReference type="NCBI Taxonomy" id="502025"/>
    <lineage>
        <taxon>Bacteria</taxon>
        <taxon>Pseudomonadati</taxon>
        <taxon>Myxococcota</taxon>
        <taxon>Polyangia</taxon>
        <taxon>Haliangiales</taxon>
        <taxon>Kofleriaceae</taxon>
        <taxon>Haliangium</taxon>
    </lineage>
</organism>
<dbReference type="PANTHER" id="PTHR23150:SF19">
    <property type="entry name" value="FORMYLGLYCINE-GENERATING ENZYME"/>
    <property type="match status" value="1"/>
</dbReference>
<keyword evidence="1" id="KW-0472">Membrane</keyword>
<dbReference type="GO" id="GO:0120147">
    <property type="term" value="F:formylglycine-generating oxidase activity"/>
    <property type="evidence" value="ECO:0007669"/>
    <property type="project" value="TreeGrafter"/>
</dbReference>
<keyword evidence="4" id="KW-1185">Reference proteome</keyword>
<dbReference type="Gene3D" id="3.90.1580.10">
    <property type="entry name" value="paralog of FGE (formylglycine-generating enzyme)"/>
    <property type="match status" value="1"/>
</dbReference>
<dbReference type="InterPro" id="IPR016187">
    <property type="entry name" value="CTDL_fold"/>
</dbReference>
<evidence type="ECO:0000259" key="2">
    <source>
        <dbReference type="Pfam" id="PF03781"/>
    </source>
</evidence>
<dbReference type="KEGG" id="hoh:Hoch_2903"/>
<gene>
    <name evidence="3" type="ordered locus">Hoch_2903</name>
</gene>
<dbReference type="RefSeq" id="WP_012828028.1">
    <property type="nucleotide sequence ID" value="NC_013440.1"/>
</dbReference>
<reference evidence="3 4" key="1">
    <citation type="journal article" date="2010" name="Stand. Genomic Sci.">
        <title>Complete genome sequence of Haliangium ochraceum type strain (SMP-2).</title>
        <authorList>
            <consortium name="US DOE Joint Genome Institute (JGI-PGF)"/>
            <person name="Ivanova N."/>
            <person name="Daum C."/>
            <person name="Lang E."/>
            <person name="Abt B."/>
            <person name="Kopitz M."/>
            <person name="Saunders E."/>
            <person name="Lapidus A."/>
            <person name="Lucas S."/>
            <person name="Glavina Del Rio T."/>
            <person name="Nolan M."/>
            <person name="Tice H."/>
            <person name="Copeland A."/>
            <person name="Cheng J.F."/>
            <person name="Chen F."/>
            <person name="Bruce D."/>
            <person name="Goodwin L."/>
            <person name="Pitluck S."/>
            <person name="Mavromatis K."/>
            <person name="Pati A."/>
            <person name="Mikhailova N."/>
            <person name="Chen A."/>
            <person name="Palaniappan K."/>
            <person name="Land M."/>
            <person name="Hauser L."/>
            <person name="Chang Y.J."/>
            <person name="Jeffries C.D."/>
            <person name="Detter J.C."/>
            <person name="Brettin T."/>
            <person name="Rohde M."/>
            <person name="Goker M."/>
            <person name="Bristow J."/>
            <person name="Markowitz V."/>
            <person name="Eisen J.A."/>
            <person name="Hugenholtz P."/>
            <person name="Kyrpides N.C."/>
            <person name="Klenk H.P."/>
        </authorList>
    </citation>
    <scope>NUCLEOTIDE SEQUENCE [LARGE SCALE GENOMIC DNA]</scope>
    <source>
        <strain evidence="4">DSM 14365 / CIP 107738 / JCM 11303 / AJ 13395 / SMP-2</strain>
    </source>
</reference>
<evidence type="ECO:0000256" key="1">
    <source>
        <dbReference type="SAM" id="Phobius"/>
    </source>
</evidence>
<dbReference type="InterPro" id="IPR005532">
    <property type="entry name" value="SUMF_dom"/>
</dbReference>
<dbReference type="eggNOG" id="COG1262">
    <property type="taxonomic scope" value="Bacteria"/>
</dbReference>
<sequence length="327" mass="36412">MALEGEQKQREHSRMPWGGLPTRVVYGLAGLCVAVGLALPWVARRQDVLRYQSEATSRAQALRPVLIELPGGAVTMGSPFGVIREVTVSPFQACQTEVTQAQWEAVMGNNPSDCDFGCGDELPVQNVTWYEAVEFSNRLTDRENRARKADGGDELTACYEVEGEHVAWKEGCTGYRLPSDAEWEYAARAGTETTYSFGDEVEQLGEYAWYDENAGGEVHEVGRKKANPWGLYDVHGNVWEWVWDWYGSFENEEVTDPRGPSEEVAYKLTDGEPSRVLRGGAFVIGSESQYTSVRSMFGHRVLGGYVGLRCARSVSPKWPIGDETFEN</sequence>
<evidence type="ECO:0000313" key="3">
    <source>
        <dbReference type="EMBL" id="ACY15423.1"/>
    </source>
</evidence>
<keyword evidence="1" id="KW-0812">Transmembrane</keyword>
<feature type="domain" description="Sulfatase-modifying factor enzyme-like" evidence="2">
    <location>
        <begin position="66"/>
        <end position="312"/>
    </location>
</feature>
<name>D0LPR0_HALO1</name>
<protein>
    <recommendedName>
        <fullName evidence="2">Sulfatase-modifying factor enzyme-like domain-containing protein</fullName>
    </recommendedName>
</protein>
<dbReference type="PANTHER" id="PTHR23150">
    <property type="entry name" value="SULFATASE MODIFYING FACTOR 1, 2"/>
    <property type="match status" value="1"/>
</dbReference>
<dbReference type="Proteomes" id="UP000001880">
    <property type="component" value="Chromosome"/>
</dbReference>
<accession>D0LPR0</accession>
<dbReference type="Pfam" id="PF03781">
    <property type="entry name" value="FGE-sulfatase"/>
    <property type="match status" value="1"/>
</dbReference>
<dbReference type="AlphaFoldDB" id="D0LPR0"/>
<dbReference type="InterPro" id="IPR042095">
    <property type="entry name" value="SUMF_sf"/>
</dbReference>
<dbReference type="HOGENOM" id="CLU_012431_2_1_7"/>
<dbReference type="SUPFAM" id="SSF56436">
    <property type="entry name" value="C-type lectin-like"/>
    <property type="match status" value="1"/>
</dbReference>
<feature type="transmembrane region" description="Helical" evidence="1">
    <location>
        <begin position="24"/>
        <end position="43"/>
    </location>
</feature>
<dbReference type="EMBL" id="CP001804">
    <property type="protein sequence ID" value="ACY15423.1"/>
    <property type="molecule type" value="Genomic_DNA"/>
</dbReference>
<proteinExistence type="predicted"/>